<dbReference type="InterPro" id="IPR013087">
    <property type="entry name" value="Znf_C2H2_type"/>
</dbReference>
<dbReference type="AlphaFoldDB" id="A0A164VXC6"/>
<protein>
    <recommendedName>
        <fullName evidence="3">C2H2-type domain-containing protein</fullName>
    </recommendedName>
</protein>
<dbReference type="OrthoDB" id="3256870at2759"/>
<accession>A0A164VXC6</accession>
<reference evidence="4 5" key="1">
    <citation type="journal article" date="2016" name="Mol. Biol. Evol.">
        <title>Comparative Genomics of Early-Diverging Mushroom-Forming Fungi Provides Insights into the Origins of Lignocellulose Decay Capabilities.</title>
        <authorList>
            <person name="Nagy L.G."/>
            <person name="Riley R."/>
            <person name="Tritt A."/>
            <person name="Adam C."/>
            <person name="Daum C."/>
            <person name="Floudas D."/>
            <person name="Sun H."/>
            <person name="Yadav J.S."/>
            <person name="Pangilinan J."/>
            <person name="Larsson K.H."/>
            <person name="Matsuura K."/>
            <person name="Barry K."/>
            <person name="Labutti K."/>
            <person name="Kuo R."/>
            <person name="Ohm R.A."/>
            <person name="Bhattacharya S.S."/>
            <person name="Shirouzu T."/>
            <person name="Yoshinaga Y."/>
            <person name="Martin F.M."/>
            <person name="Grigoriev I.V."/>
            <person name="Hibbett D.S."/>
        </authorList>
    </citation>
    <scope>NUCLEOTIDE SEQUENCE [LARGE SCALE GENOMIC DNA]</scope>
    <source>
        <strain evidence="4 5">HHB9708</strain>
    </source>
</reference>
<evidence type="ECO:0000256" key="2">
    <source>
        <dbReference type="SAM" id="MobiDB-lite"/>
    </source>
</evidence>
<keyword evidence="1" id="KW-0863">Zinc-finger</keyword>
<proteinExistence type="predicted"/>
<feature type="region of interest" description="Disordered" evidence="2">
    <location>
        <begin position="24"/>
        <end position="91"/>
    </location>
</feature>
<keyword evidence="1" id="KW-0479">Metal-binding</keyword>
<organism evidence="4 5">
    <name type="scientific">Sistotremastrum niveocremeum HHB9708</name>
    <dbReference type="NCBI Taxonomy" id="1314777"/>
    <lineage>
        <taxon>Eukaryota</taxon>
        <taxon>Fungi</taxon>
        <taxon>Dikarya</taxon>
        <taxon>Basidiomycota</taxon>
        <taxon>Agaricomycotina</taxon>
        <taxon>Agaricomycetes</taxon>
        <taxon>Sistotremastrales</taxon>
        <taxon>Sistotremastraceae</taxon>
        <taxon>Sertulicium</taxon>
        <taxon>Sertulicium niveocremeum</taxon>
    </lineage>
</organism>
<feature type="domain" description="C2H2-type" evidence="3">
    <location>
        <begin position="163"/>
        <end position="191"/>
    </location>
</feature>
<feature type="compositionally biased region" description="Polar residues" evidence="2">
    <location>
        <begin position="58"/>
        <end position="71"/>
    </location>
</feature>
<dbReference type="Gene3D" id="3.30.160.60">
    <property type="entry name" value="Classic Zinc Finger"/>
    <property type="match status" value="1"/>
</dbReference>
<keyword evidence="1" id="KW-0862">Zinc</keyword>
<gene>
    <name evidence="4" type="ORF">SISNIDRAFT_495004</name>
</gene>
<evidence type="ECO:0000256" key="1">
    <source>
        <dbReference type="PROSITE-ProRule" id="PRU00042"/>
    </source>
</evidence>
<feature type="compositionally biased region" description="Low complexity" evidence="2">
    <location>
        <begin position="81"/>
        <end position="91"/>
    </location>
</feature>
<keyword evidence="5" id="KW-1185">Reference proteome</keyword>
<dbReference type="Proteomes" id="UP000076722">
    <property type="component" value="Unassembled WGS sequence"/>
</dbReference>
<evidence type="ECO:0000313" key="5">
    <source>
        <dbReference type="Proteomes" id="UP000076722"/>
    </source>
</evidence>
<name>A0A164VXC6_9AGAM</name>
<evidence type="ECO:0000313" key="4">
    <source>
        <dbReference type="EMBL" id="KZS94555.1"/>
    </source>
</evidence>
<dbReference type="GO" id="GO:0008270">
    <property type="term" value="F:zinc ion binding"/>
    <property type="evidence" value="ECO:0007669"/>
    <property type="project" value="UniProtKB-KW"/>
</dbReference>
<dbReference type="EMBL" id="KV419404">
    <property type="protein sequence ID" value="KZS94555.1"/>
    <property type="molecule type" value="Genomic_DNA"/>
</dbReference>
<dbReference type="PROSITE" id="PS50157">
    <property type="entry name" value="ZINC_FINGER_C2H2_2"/>
    <property type="match status" value="1"/>
</dbReference>
<feature type="compositionally biased region" description="Polar residues" evidence="2">
    <location>
        <begin position="30"/>
        <end position="42"/>
    </location>
</feature>
<evidence type="ECO:0000259" key="3">
    <source>
        <dbReference type="PROSITE" id="PS50157"/>
    </source>
</evidence>
<sequence>MPHTRSSSDRELSVASAFADLHLAKHASSRRQPTPLQWQEDPSSSSSSSRSPFEPYHSRTSSSSFNATNQPPKMVQPSPPQQYLQQHPAQQNVWPPIVIQLEEAPQPVPEPPRTNVDTYDTRMDRINTWRDAALPAMSSNDLKRRDLARAALASKQSQIPPVHRCPACDATFATRQNLKRHSQGVRTSPACRIAVEYSLE</sequence>